<dbReference type="EMBL" id="CP014169">
    <property type="protein sequence ID" value="AOH87082.1"/>
    <property type="molecule type" value="Genomic_DNA"/>
</dbReference>
<geneLocation type="plasmid" evidence="2"/>
<keyword evidence="2" id="KW-1185">Reference proteome</keyword>
<dbReference type="KEGG" id="span:AWL63_23140"/>
<name>A0A1B3ZI31_9SPHN</name>
<evidence type="ECO:0000313" key="2">
    <source>
        <dbReference type="Proteomes" id="UP000094256"/>
    </source>
</evidence>
<accession>A0A1B3ZI31</accession>
<gene>
    <name evidence="1" type="ORF">AWL63_23140</name>
</gene>
<dbReference type="OrthoDB" id="7471348at2"/>
<dbReference type="RefSeq" id="WP_069207652.1">
    <property type="nucleotide sequence ID" value="NZ_CP014169.1"/>
</dbReference>
<reference evidence="1 2" key="1">
    <citation type="submission" date="2016-01" db="EMBL/GenBank/DDBJ databases">
        <title>Complete genome and mega plasmid sequence of Sphingomonas panacis DCY99 elicits systemic resistance in rice to Xanthomonas oryzae.</title>
        <authorList>
            <person name="Kim Y.J."/>
            <person name="Yang D.C."/>
            <person name="Sing P."/>
        </authorList>
    </citation>
    <scope>NUCLEOTIDE SEQUENCE [LARGE SCALE GENOMIC DNA]</scope>
    <source>
        <strain evidence="1 2">DCY99</strain>
        <plasmid evidence="2">Plasmid</plasmid>
    </source>
</reference>
<protein>
    <submittedName>
        <fullName evidence="1">Uncharacterized protein</fullName>
    </submittedName>
</protein>
<keyword evidence="1" id="KW-0614">Plasmid</keyword>
<evidence type="ECO:0000313" key="1">
    <source>
        <dbReference type="EMBL" id="AOH87082.1"/>
    </source>
</evidence>
<dbReference type="AlphaFoldDB" id="A0A1B3ZI31"/>
<proteinExistence type="predicted"/>
<organism evidence="1 2">
    <name type="scientific">Sphingomonas panacis</name>
    <dbReference type="NCBI Taxonomy" id="1560345"/>
    <lineage>
        <taxon>Bacteria</taxon>
        <taxon>Pseudomonadati</taxon>
        <taxon>Pseudomonadota</taxon>
        <taxon>Alphaproteobacteria</taxon>
        <taxon>Sphingomonadales</taxon>
        <taxon>Sphingomonadaceae</taxon>
        <taxon>Sphingomonas</taxon>
    </lineage>
</organism>
<sequence>MFHQADLFDAMGAEQNIASESLNLPALIERIADFSPRPRYTFMVLNLIAKAAGGNSGSAGPYVIADDQSRIPLRDWLCDSLVPMAKRDARRLIIVDEVTASLAEQNALPDDAEEAARMIDHEVRTRVRRSGRCNVSRAVSDLVRAGLVRRHYQGYRVDHHNRGAQREAVYTITEAAACALGSQRA</sequence>
<dbReference type="Proteomes" id="UP000094256">
    <property type="component" value="Plasmid unnamed"/>
</dbReference>